<dbReference type="EMBL" id="SZYD01000015">
    <property type="protein sequence ID" value="KAD3640180.1"/>
    <property type="molecule type" value="Genomic_DNA"/>
</dbReference>
<accession>A0A5N6MIY2</accession>
<dbReference type="OrthoDB" id="411615at2759"/>
<proteinExistence type="predicted"/>
<dbReference type="Proteomes" id="UP000326396">
    <property type="component" value="Linkage Group LG5"/>
</dbReference>
<keyword evidence="3" id="KW-1185">Reference proteome</keyword>
<dbReference type="Pfam" id="PF07727">
    <property type="entry name" value="RVT_2"/>
    <property type="match status" value="1"/>
</dbReference>
<evidence type="ECO:0000313" key="2">
    <source>
        <dbReference type="EMBL" id="KAD3640180.1"/>
    </source>
</evidence>
<evidence type="ECO:0000259" key="1">
    <source>
        <dbReference type="Pfam" id="PF07727"/>
    </source>
</evidence>
<reference evidence="2 3" key="1">
    <citation type="submission" date="2019-05" db="EMBL/GenBank/DDBJ databases">
        <title>Mikania micrantha, genome provides insights into the molecular mechanism of rapid growth.</title>
        <authorList>
            <person name="Liu B."/>
        </authorList>
    </citation>
    <scope>NUCLEOTIDE SEQUENCE [LARGE SCALE GENOMIC DNA]</scope>
    <source>
        <strain evidence="2">NLD-2019</strain>
        <tissue evidence="2">Leaf</tissue>
    </source>
</reference>
<evidence type="ECO:0000313" key="3">
    <source>
        <dbReference type="Proteomes" id="UP000326396"/>
    </source>
</evidence>
<feature type="domain" description="Reverse transcriptase Ty1/copia-type" evidence="1">
    <location>
        <begin position="23"/>
        <end position="197"/>
    </location>
</feature>
<sequence length="200" mass="23544">MASRDVSFWKEAIQDEMDSIMQNNTWKLTNLPPGCKPLGNKWIFKRKMKVDDNIDKFKARLVVQGFRQKEEIDFFHTYTPVARIATIRLLVALASIHNLIKYQMDVKTTFLNDELDEEMYMKQPDGFILPGNEHKVCKLIKSLYGLKQAPKQWHQKFDEVILSNGFYLNQANKCVYSIFNSSGKRVIICLYVDDMLIFWY</sequence>
<name>A0A5N6MIY2_9ASTR</name>
<dbReference type="InterPro" id="IPR013103">
    <property type="entry name" value="RVT_2"/>
</dbReference>
<dbReference type="AlphaFoldDB" id="A0A5N6MIY2"/>
<gene>
    <name evidence="2" type="ORF">E3N88_29403</name>
</gene>
<dbReference type="SUPFAM" id="SSF56672">
    <property type="entry name" value="DNA/RNA polymerases"/>
    <property type="match status" value="1"/>
</dbReference>
<comment type="caution">
    <text evidence="2">The sequence shown here is derived from an EMBL/GenBank/DDBJ whole genome shotgun (WGS) entry which is preliminary data.</text>
</comment>
<dbReference type="InterPro" id="IPR043502">
    <property type="entry name" value="DNA/RNA_pol_sf"/>
</dbReference>
<protein>
    <recommendedName>
        <fullName evidence="1">Reverse transcriptase Ty1/copia-type domain-containing protein</fullName>
    </recommendedName>
</protein>
<organism evidence="2 3">
    <name type="scientific">Mikania micrantha</name>
    <name type="common">bitter vine</name>
    <dbReference type="NCBI Taxonomy" id="192012"/>
    <lineage>
        <taxon>Eukaryota</taxon>
        <taxon>Viridiplantae</taxon>
        <taxon>Streptophyta</taxon>
        <taxon>Embryophyta</taxon>
        <taxon>Tracheophyta</taxon>
        <taxon>Spermatophyta</taxon>
        <taxon>Magnoliopsida</taxon>
        <taxon>eudicotyledons</taxon>
        <taxon>Gunneridae</taxon>
        <taxon>Pentapetalae</taxon>
        <taxon>asterids</taxon>
        <taxon>campanulids</taxon>
        <taxon>Asterales</taxon>
        <taxon>Asteraceae</taxon>
        <taxon>Asteroideae</taxon>
        <taxon>Heliantheae alliance</taxon>
        <taxon>Eupatorieae</taxon>
        <taxon>Mikania</taxon>
    </lineage>
</organism>